<name>A0ABT5TYV5_9MICO</name>
<dbReference type="InterPro" id="IPR011611">
    <property type="entry name" value="PfkB_dom"/>
</dbReference>
<gene>
    <name evidence="6" type="ORF">PU560_06220</name>
</gene>
<keyword evidence="3 4" id="KW-0418">Kinase</keyword>
<reference evidence="6" key="1">
    <citation type="submission" date="2023-02" db="EMBL/GenBank/DDBJ databases">
        <title>Georgenia sp.10Sc9-8, isolated from a soil sample collected from the Taklamakan desert.</title>
        <authorList>
            <person name="Liu S."/>
        </authorList>
    </citation>
    <scope>NUCLEOTIDE SEQUENCE</scope>
    <source>
        <strain evidence="6">10Sc9-8</strain>
    </source>
</reference>
<dbReference type="Gene3D" id="3.40.1190.20">
    <property type="match status" value="1"/>
</dbReference>
<comment type="similarity">
    <text evidence="1 4">Belongs to the carbohydrate kinase PfkB family.</text>
</comment>
<dbReference type="InterPro" id="IPR002139">
    <property type="entry name" value="Ribo/fructo_kinase"/>
</dbReference>
<dbReference type="Pfam" id="PF00294">
    <property type="entry name" value="PfkB"/>
    <property type="match status" value="1"/>
</dbReference>
<dbReference type="InterPro" id="IPR002173">
    <property type="entry name" value="Carboh/pur_kinase_PfkB_CS"/>
</dbReference>
<feature type="non-terminal residue" evidence="6">
    <location>
        <position position="1"/>
    </location>
</feature>
<dbReference type="PRINTS" id="PR00990">
    <property type="entry name" value="RIBOKINASE"/>
</dbReference>
<evidence type="ECO:0000313" key="6">
    <source>
        <dbReference type="EMBL" id="MDD9206066.1"/>
    </source>
</evidence>
<evidence type="ECO:0000256" key="3">
    <source>
        <dbReference type="ARBA" id="ARBA00022777"/>
    </source>
</evidence>
<keyword evidence="2 4" id="KW-0808">Transferase</keyword>
<evidence type="ECO:0000256" key="4">
    <source>
        <dbReference type="RuleBase" id="RU003704"/>
    </source>
</evidence>
<dbReference type="PANTHER" id="PTHR10584:SF166">
    <property type="entry name" value="RIBOKINASE"/>
    <property type="match status" value="1"/>
</dbReference>
<dbReference type="Proteomes" id="UP001165561">
    <property type="component" value="Unassembled WGS sequence"/>
</dbReference>
<accession>A0ABT5TYV5</accession>
<comment type="caution">
    <text evidence="6">The sequence shown here is derived from an EMBL/GenBank/DDBJ whole genome shotgun (WGS) entry which is preliminary data.</text>
</comment>
<dbReference type="PANTHER" id="PTHR10584">
    <property type="entry name" value="SUGAR KINASE"/>
    <property type="match status" value="1"/>
</dbReference>
<dbReference type="PROSITE" id="PS00584">
    <property type="entry name" value="PFKB_KINASES_2"/>
    <property type="match status" value="1"/>
</dbReference>
<evidence type="ECO:0000313" key="7">
    <source>
        <dbReference type="Proteomes" id="UP001165561"/>
    </source>
</evidence>
<dbReference type="GO" id="GO:0016301">
    <property type="term" value="F:kinase activity"/>
    <property type="evidence" value="ECO:0007669"/>
    <property type="project" value="UniProtKB-KW"/>
</dbReference>
<evidence type="ECO:0000256" key="1">
    <source>
        <dbReference type="ARBA" id="ARBA00010688"/>
    </source>
</evidence>
<dbReference type="InterPro" id="IPR029056">
    <property type="entry name" value="Ribokinase-like"/>
</dbReference>
<evidence type="ECO:0000256" key="2">
    <source>
        <dbReference type="ARBA" id="ARBA00022679"/>
    </source>
</evidence>
<dbReference type="SUPFAM" id="SSF53613">
    <property type="entry name" value="Ribokinase-like"/>
    <property type="match status" value="1"/>
</dbReference>
<keyword evidence="7" id="KW-1185">Reference proteome</keyword>
<dbReference type="EMBL" id="JARACI010000766">
    <property type="protein sequence ID" value="MDD9206066.1"/>
    <property type="molecule type" value="Genomic_DNA"/>
</dbReference>
<protein>
    <submittedName>
        <fullName evidence="6">PfkB family carbohydrate kinase</fullName>
    </submittedName>
</protein>
<sequence>GAGVDVAGLRTLEAPTGNAIVLRAPDGESSIVVSPGANGQLSPEVADELAEHWSTATVLLLQLEVPLETVRHVATRARAGGARVVLNAAPGAALPPDLLSLCDPLVVDEPEAAFLLSHSAGTSSSLTVSEAGAGAAGTAGVVDPDVIARDLLELGPRSVVLTRGSQGAVLAERAADGSLRSPVEVSAAPADVVDTTGAGDAFIGAMAAELAAGADLAAAVRRGTEVAAVAVGRPGAQASYPTAGEVPAR</sequence>
<feature type="domain" description="Carbohydrate kinase PfkB" evidence="5">
    <location>
        <begin position="2"/>
        <end position="242"/>
    </location>
</feature>
<organism evidence="6 7">
    <name type="scientific">Georgenia halotolerans</name>
    <dbReference type="NCBI Taxonomy" id="3028317"/>
    <lineage>
        <taxon>Bacteria</taxon>
        <taxon>Bacillati</taxon>
        <taxon>Actinomycetota</taxon>
        <taxon>Actinomycetes</taxon>
        <taxon>Micrococcales</taxon>
        <taxon>Bogoriellaceae</taxon>
        <taxon>Georgenia</taxon>
    </lineage>
</organism>
<evidence type="ECO:0000259" key="5">
    <source>
        <dbReference type="Pfam" id="PF00294"/>
    </source>
</evidence>
<proteinExistence type="inferred from homology"/>